<accession>A0ABT3P1P5</accession>
<reference evidence="2 3" key="1">
    <citation type="submission" date="2022-10" db="EMBL/GenBank/DDBJ databases">
        <title>Roseococcus glaciei nov., sp. nov., isolated from glacier.</title>
        <authorList>
            <person name="Liu Q."/>
            <person name="Xin Y.-H."/>
        </authorList>
    </citation>
    <scope>NUCLEOTIDE SEQUENCE [LARGE SCALE GENOMIC DNA]</scope>
    <source>
        <strain evidence="2 3">MDT2-1-1</strain>
    </source>
</reference>
<dbReference type="Gene3D" id="3.40.50.300">
    <property type="entry name" value="P-loop containing nucleotide triphosphate hydrolases"/>
    <property type="match status" value="1"/>
</dbReference>
<protein>
    <submittedName>
        <fullName evidence="2">DUF3732 domain-containing protein</fullName>
    </submittedName>
</protein>
<evidence type="ECO:0000256" key="1">
    <source>
        <dbReference type="SAM" id="Coils"/>
    </source>
</evidence>
<comment type="caution">
    <text evidence="2">The sequence shown here is derived from an EMBL/GenBank/DDBJ whole genome shotgun (WGS) entry which is preliminary data.</text>
</comment>
<dbReference type="SUPFAM" id="SSF52540">
    <property type="entry name" value="P-loop containing nucleoside triphosphate hydrolases"/>
    <property type="match status" value="1"/>
</dbReference>
<name>A0ABT3P1P5_9PROT</name>
<evidence type="ECO:0000313" key="3">
    <source>
        <dbReference type="Proteomes" id="UP001526430"/>
    </source>
</evidence>
<dbReference type="RefSeq" id="WP_301591876.1">
    <property type="nucleotide sequence ID" value="NZ_JAPFQI010000019.1"/>
</dbReference>
<proteinExistence type="predicted"/>
<keyword evidence="3" id="KW-1185">Reference proteome</keyword>
<dbReference type="Proteomes" id="UP001526430">
    <property type="component" value="Unassembled WGS sequence"/>
</dbReference>
<dbReference type="InterPro" id="IPR027417">
    <property type="entry name" value="P-loop_NTPase"/>
</dbReference>
<organism evidence="2 3">
    <name type="scientific">Sabulicella glaciei</name>
    <dbReference type="NCBI Taxonomy" id="2984948"/>
    <lineage>
        <taxon>Bacteria</taxon>
        <taxon>Pseudomonadati</taxon>
        <taxon>Pseudomonadota</taxon>
        <taxon>Alphaproteobacteria</taxon>
        <taxon>Acetobacterales</taxon>
        <taxon>Acetobacteraceae</taxon>
        <taxon>Sabulicella</taxon>
    </lineage>
</organism>
<dbReference type="EMBL" id="JAPFQI010000019">
    <property type="protein sequence ID" value="MCW8087669.1"/>
    <property type="molecule type" value="Genomic_DNA"/>
</dbReference>
<evidence type="ECO:0000313" key="2">
    <source>
        <dbReference type="EMBL" id="MCW8087669.1"/>
    </source>
</evidence>
<dbReference type="InterPro" id="IPR022205">
    <property type="entry name" value="DUF3732"/>
</dbReference>
<gene>
    <name evidence="2" type="ORF">OF850_18760</name>
</gene>
<dbReference type="Pfam" id="PF12532">
    <property type="entry name" value="DUF3732"/>
    <property type="match status" value="1"/>
</dbReference>
<keyword evidence="1" id="KW-0175">Coiled coil</keyword>
<sequence length="652" mass="72331">MTRWNIDTIFFLGVSGQRRNVSFEADALNIITGAAGTGKSTLIKAIDYCLGSSKCELPAHVRRRSLAVGVRWVSGDAQMIVGRLIPPVGQATSTRMFAASGRNLPLPDTIDEFEGATTVEAAKAFVERAFGIGDLIDEGEAVGGRGRATVRHVTPYMFVTKEVIYSESTLLHGLEKADKARDIVAAMPYFLRVTDEASATDERKLRQLQRALEKEETRARSRATAQTALKQRAIGLLEEAHRIGVADAPSADAPEAALLAELKTVSQTQLEASAYPSEGELSTLNRRRREILAELGALRRRSQATRTALREATGFQGAVVRQRDKLRLAEHLHLDELSGICPVCEAPSERGRETAAALHETLTKVRAESVAVERVKPRLVEYDRALEEESGRLNGELRRVDDQIQSWLRQSEETRRLADLGQLRAHLLGRISFFLEASVDEPRQVTRDLNVLRAEIAELEARVDREARDIKVKRAEGKISHFASEAFAVLPTVAPCNGSELDFSSRQPEVTVIEAGSGAVLRLPDVGSDQNYLAIHIALSFALQRYFEMVSAPVPGVLILDQISRPYFPQSGEDEDEAEIVGREEDEDVQAMRQHINFLFAETARRKGLQVILIEHAYFADDPRYIEATRERWTRGSGRALIPLDWPTRDDG</sequence>
<feature type="coiled-coil region" evidence="1">
    <location>
        <begin position="449"/>
        <end position="476"/>
    </location>
</feature>